<dbReference type="PROSITE" id="PS50111">
    <property type="entry name" value="CHEMOTAXIS_TRANSDUC_2"/>
    <property type="match status" value="1"/>
</dbReference>
<dbReference type="CDD" id="cd19411">
    <property type="entry name" value="MCP2201-like_sensor"/>
    <property type="match status" value="1"/>
</dbReference>
<dbReference type="SMART" id="SM00283">
    <property type="entry name" value="MA"/>
    <property type="match status" value="1"/>
</dbReference>
<comment type="similarity">
    <text evidence="3">Belongs to the methyl-accepting chemotaxis (MCP) protein family.</text>
</comment>
<dbReference type="Pfam" id="PF00015">
    <property type="entry name" value="MCPsignal"/>
    <property type="match status" value="1"/>
</dbReference>
<reference evidence="9 10" key="1">
    <citation type="submission" date="2020-01" db="EMBL/GenBank/DDBJ databases">
        <title>Genome sequencing of strain KACC 21265.</title>
        <authorList>
            <person name="Heo J."/>
            <person name="Kim S.-J."/>
            <person name="Kim J.-S."/>
            <person name="Hong S.-B."/>
            <person name="Kwon S.-W."/>
        </authorList>
    </citation>
    <scope>NUCLEOTIDE SEQUENCE [LARGE SCALE GENOMIC DNA]</scope>
    <source>
        <strain evidence="9 10">KACC 21265</strain>
    </source>
</reference>
<keyword evidence="6" id="KW-0472">Membrane</keyword>
<dbReference type="CDD" id="cd11386">
    <property type="entry name" value="MCP_signal"/>
    <property type="match status" value="1"/>
</dbReference>
<dbReference type="PROSITE" id="PS50885">
    <property type="entry name" value="HAMP"/>
    <property type="match status" value="1"/>
</dbReference>
<dbReference type="GO" id="GO:0005886">
    <property type="term" value="C:plasma membrane"/>
    <property type="evidence" value="ECO:0007669"/>
    <property type="project" value="TreeGrafter"/>
</dbReference>
<organism evidence="9 10">
    <name type="scientific">Xylophilus rhododendri</name>
    <dbReference type="NCBI Taxonomy" id="2697032"/>
    <lineage>
        <taxon>Bacteria</taxon>
        <taxon>Pseudomonadati</taxon>
        <taxon>Pseudomonadota</taxon>
        <taxon>Betaproteobacteria</taxon>
        <taxon>Burkholderiales</taxon>
        <taxon>Xylophilus</taxon>
    </lineage>
</organism>
<dbReference type="EMBL" id="CP047650">
    <property type="protein sequence ID" value="QHJ01205.1"/>
    <property type="molecule type" value="Genomic_DNA"/>
</dbReference>
<accession>A0A857JB10</accession>
<dbReference type="GO" id="GO:0007165">
    <property type="term" value="P:signal transduction"/>
    <property type="evidence" value="ECO:0007669"/>
    <property type="project" value="UniProtKB-KW"/>
</dbReference>
<comment type="subcellular location">
    <subcellularLocation>
        <location evidence="1">Membrane</location>
    </subcellularLocation>
</comment>
<keyword evidence="6" id="KW-0812">Transmembrane</keyword>
<protein>
    <submittedName>
        <fullName evidence="9">HAMP domain-containing protein</fullName>
    </submittedName>
</protein>
<keyword evidence="2" id="KW-0488">Methylation</keyword>
<evidence type="ECO:0000256" key="5">
    <source>
        <dbReference type="SAM" id="Coils"/>
    </source>
</evidence>
<dbReference type="InterPro" id="IPR003660">
    <property type="entry name" value="HAMP_dom"/>
</dbReference>
<sequence length="528" mass="54552">MFLSRARLAPRLAVAFGLVCLVMALASAIGVWRLTELESLADDLGGPSAERALLARELQAIVVISAARAETLLETDASPAYVARIDADRKATSARSEKVRKRLDELATDEKSKRLFDAVDTAGNQFRKVRDGLVKRRKDGETLPPDAVGSTLRPAADAYAKSVEDLAEHQRQLVADAREEAQHSASTGIGLLIAGTVLGMLASVLGAWLLARSILQPLSSASRVAGSIADGDLSTRLPAPRADSRDEMQAMLTGLGGMQARLVGLVGDLRNAATSVASASSEIAAGNNDLAARTEQTASNLEEVAASMEELLATVRQTADAARQASGLADTAGGIAGSGRDAVAKVVATMEGIAQSSRRISDITGVIDSIAFQTNILALNAAVEAARAGEQGRGFAVVASEVRHLAQRSATAAKEIGGLIADSVRQVQEGAGLAQAAGVTMGEIVGSVARVTAIINEISVATSEQSTGLGQVSEAVTHLDQMTQQNAALVEQSSAAAEGLRAQAQQLSTLVGTFRLPDSHGAALPYAG</sequence>
<dbReference type="Gene3D" id="1.10.287.950">
    <property type="entry name" value="Methyl-accepting chemotaxis protein"/>
    <property type="match status" value="1"/>
</dbReference>
<evidence type="ECO:0000256" key="4">
    <source>
        <dbReference type="PROSITE-ProRule" id="PRU00284"/>
    </source>
</evidence>
<proteinExistence type="inferred from homology"/>
<dbReference type="PANTHER" id="PTHR43531">
    <property type="entry name" value="PROTEIN ICFG"/>
    <property type="match status" value="1"/>
</dbReference>
<evidence type="ECO:0000256" key="3">
    <source>
        <dbReference type="ARBA" id="ARBA00029447"/>
    </source>
</evidence>
<dbReference type="SUPFAM" id="SSF58104">
    <property type="entry name" value="Methyl-accepting chemotaxis protein (MCP) signaling domain"/>
    <property type="match status" value="1"/>
</dbReference>
<dbReference type="KEGG" id="xyk:GT347_26380"/>
<dbReference type="InterPro" id="IPR024478">
    <property type="entry name" value="HlyB_4HB_MCP"/>
</dbReference>
<evidence type="ECO:0000256" key="1">
    <source>
        <dbReference type="ARBA" id="ARBA00004370"/>
    </source>
</evidence>
<dbReference type="SMART" id="SM00304">
    <property type="entry name" value="HAMP"/>
    <property type="match status" value="1"/>
</dbReference>
<dbReference type="CDD" id="cd06225">
    <property type="entry name" value="HAMP"/>
    <property type="match status" value="1"/>
</dbReference>
<dbReference type="PRINTS" id="PR00260">
    <property type="entry name" value="CHEMTRNSDUCR"/>
</dbReference>
<keyword evidence="10" id="KW-1185">Reference proteome</keyword>
<evidence type="ECO:0000313" key="10">
    <source>
        <dbReference type="Proteomes" id="UP000464787"/>
    </source>
</evidence>
<gene>
    <name evidence="9" type="ORF">GT347_26380</name>
</gene>
<evidence type="ECO:0000313" key="9">
    <source>
        <dbReference type="EMBL" id="QHJ01205.1"/>
    </source>
</evidence>
<dbReference type="GO" id="GO:0006935">
    <property type="term" value="P:chemotaxis"/>
    <property type="evidence" value="ECO:0007669"/>
    <property type="project" value="InterPro"/>
</dbReference>
<name>A0A857JB10_9BURK</name>
<evidence type="ECO:0000256" key="2">
    <source>
        <dbReference type="ARBA" id="ARBA00022481"/>
    </source>
</evidence>
<keyword evidence="5" id="KW-0175">Coiled coil</keyword>
<dbReference type="Proteomes" id="UP000464787">
    <property type="component" value="Chromosome"/>
</dbReference>
<feature type="transmembrane region" description="Helical" evidence="6">
    <location>
        <begin position="188"/>
        <end position="211"/>
    </location>
</feature>
<dbReference type="RefSeq" id="WP_160555013.1">
    <property type="nucleotide sequence ID" value="NZ_CP047650.1"/>
</dbReference>
<dbReference type="PANTHER" id="PTHR43531:SF14">
    <property type="entry name" value="METHYL-ACCEPTING CHEMOTAXIS PROTEIN I-RELATED"/>
    <property type="match status" value="1"/>
</dbReference>
<keyword evidence="4" id="KW-0807">Transducer</keyword>
<keyword evidence="6" id="KW-1133">Transmembrane helix</keyword>
<dbReference type="Pfam" id="PF12729">
    <property type="entry name" value="4HB_MCP_1"/>
    <property type="match status" value="1"/>
</dbReference>
<dbReference type="Pfam" id="PF00672">
    <property type="entry name" value="HAMP"/>
    <property type="match status" value="1"/>
</dbReference>
<dbReference type="InterPro" id="IPR004090">
    <property type="entry name" value="Chemotax_Me-accpt_rcpt"/>
</dbReference>
<feature type="coiled-coil region" evidence="5">
    <location>
        <begin position="291"/>
        <end position="318"/>
    </location>
</feature>
<evidence type="ECO:0000256" key="6">
    <source>
        <dbReference type="SAM" id="Phobius"/>
    </source>
</evidence>
<dbReference type="FunFam" id="1.10.287.950:FF:000001">
    <property type="entry name" value="Methyl-accepting chemotaxis sensory transducer"/>
    <property type="match status" value="1"/>
</dbReference>
<dbReference type="InterPro" id="IPR047347">
    <property type="entry name" value="YvaQ-like_sensor"/>
</dbReference>
<evidence type="ECO:0000259" key="7">
    <source>
        <dbReference type="PROSITE" id="PS50111"/>
    </source>
</evidence>
<dbReference type="GO" id="GO:0004888">
    <property type="term" value="F:transmembrane signaling receptor activity"/>
    <property type="evidence" value="ECO:0007669"/>
    <property type="project" value="InterPro"/>
</dbReference>
<dbReference type="InterPro" id="IPR051310">
    <property type="entry name" value="MCP_chemotaxis"/>
</dbReference>
<feature type="domain" description="Methyl-accepting transducer" evidence="7">
    <location>
        <begin position="272"/>
        <end position="501"/>
    </location>
</feature>
<dbReference type="InterPro" id="IPR004089">
    <property type="entry name" value="MCPsignal_dom"/>
</dbReference>
<evidence type="ECO:0000259" key="8">
    <source>
        <dbReference type="PROSITE" id="PS50885"/>
    </source>
</evidence>
<dbReference type="AlphaFoldDB" id="A0A857JB10"/>
<feature type="domain" description="HAMP" evidence="8">
    <location>
        <begin position="212"/>
        <end position="267"/>
    </location>
</feature>